<dbReference type="Pfam" id="PF20241">
    <property type="entry name" value="DUF6598"/>
    <property type="match status" value="1"/>
</dbReference>
<dbReference type="PANTHER" id="PTHR33065">
    <property type="entry name" value="OS07G0486400 PROTEIN"/>
    <property type="match status" value="1"/>
</dbReference>
<dbReference type="Gramene" id="PNT61341">
    <property type="protein sequence ID" value="PNT61341"/>
    <property type="gene ID" value="BRADI_5g14020v3"/>
</dbReference>
<protein>
    <recommendedName>
        <fullName evidence="2">DUF6598 domain-containing protein</fullName>
    </recommendedName>
</protein>
<dbReference type="EMBL" id="CM000884">
    <property type="protein sequence ID" value="PNT61341.1"/>
    <property type="molecule type" value="Genomic_DNA"/>
</dbReference>
<evidence type="ECO:0000313" key="4">
    <source>
        <dbReference type="EnsemblPlants" id="PNT61341"/>
    </source>
</evidence>
<organism evidence="3">
    <name type="scientific">Brachypodium distachyon</name>
    <name type="common">Purple false brome</name>
    <name type="synonym">Trachynia distachya</name>
    <dbReference type="NCBI Taxonomy" id="15368"/>
    <lineage>
        <taxon>Eukaryota</taxon>
        <taxon>Viridiplantae</taxon>
        <taxon>Streptophyta</taxon>
        <taxon>Embryophyta</taxon>
        <taxon>Tracheophyta</taxon>
        <taxon>Spermatophyta</taxon>
        <taxon>Magnoliopsida</taxon>
        <taxon>Liliopsida</taxon>
        <taxon>Poales</taxon>
        <taxon>Poaceae</taxon>
        <taxon>BOP clade</taxon>
        <taxon>Pooideae</taxon>
        <taxon>Stipodae</taxon>
        <taxon>Brachypodieae</taxon>
        <taxon>Brachypodium</taxon>
    </lineage>
</organism>
<gene>
    <name evidence="3" type="ORF">BRADI_5g14020v3</name>
</gene>
<dbReference type="EnsemblPlants" id="PNT61341">
    <property type="protein sequence ID" value="PNT61341"/>
    <property type="gene ID" value="BRADI_5g14020v3"/>
</dbReference>
<accession>A0A2K2CH47</accession>
<feature type="domain" description="DUF6598" evidence="2">
    <location>
        <begin position="249"/>
        <end position="499"/>
    </location>
</feature>
<dbReference type="ExpressionAtlas" id="A0A2K2CH47">
    <property type="expression patterns" value="baseline"/>
</dbReference>
<evidence type="ECO:0000313" key="3">
    <source>
        <dbReference type="EMBL" id="PNT61341.1"/>
    </source>
</evidence>
<dbReference type="InterPro" id="IPR046533">
    <property type="entry name" value="DUF6598"/>
</dbReference>
<proteinExistence type="predicted"/>
<reference evidence="4" key="3">
    <citation type="submission" date="2018-08" db="UniProtKB">
        <authorList>
            <consortium name="EnsemblPlants"/>
        </authorList>
    </citation>
    <scope>IDENTIFICATION</scope>
    <source>
        <strain evidence="4">cv. Bd21</strain>
    </source>
</reference>
<dbReference type="InParanoid" id="A0A2K2CH47"/>
<evidence type="ECO:0000259" key="2">
    <source>
        <dbReference type="Pfam" id="PF20241"/>
    </source>
</evidence>
<dbReference type="Proteomes" id="UP000008810">
    <property type="component" value="Chromosome 5"/>
</dbReference>
<name>A0A2K2CH47_BRADI</name>
<sequence length="524" mass="59048">MAGRGGNTNPKLPNPEVQRPTTGEMEMFGASGREVQRPAAGEVMFWASGTVMNPNRKYADVLRRQCEILRRNTTYLEKITHRRRMREPLEDKERSSTPLRIAEKEGMADQESSQVSSIFDLLSLMPDQKEMDPRKFPRRNSNPAQIYLPCGARDDEKRLADCFDLMLHDMDDLANRMLSVESILSELSITNLEEEKVSVPQSLYTINELVDATSRVNMNAKEFVKCCGWVTKEEEEETEFRTEEEEDHLYTIKIVDIKGNLNWPLYVYGVIAAQDTVDHNRNLLFFRSSTKCQKLTWEDPFLRLTGPSRAIVALDRVYFEVALNLKDETSKSDDRALIWHSFCYDDSSYHAGLHTTLLPINLCSVELSLERLSRTVQATILSVQVVEGVSWPFKHGARVACSSSRKEFKTTPRQGTSKQVVLLDSLGEEGPVGAYGFLHLSGRVVSVELQDTLEVVVQAYSPSGHIDSHGHVNFTPQLCNISQNTCVLGHVNGHSKVEITVAWSCLVLDKMDLLIEGCVNGGQA</sequence>
<feature type="region of interest" description="Disordered" evidence="1">
    <location>
        <begin position="1"/>
        <end position="22"/>
    </location>
</feature>
<keyword evidence="5" id="KW-1185">Reference proteome</keyword>
<dbReference type="AlphaFoldDB" id="A0A2K2CH47"/>
<evidence type="ECO:0000313" key="5">
    <source>
        <dbReference type="Proteomes" id="UP000008810"/>
    </source>
</evidence>
<reference evidence="3 4" key="1">
    <citation type="journal article" date="2010" name="Nature">
        <title>Genome sequencing and analysis of the model grass Brachypodium distachyon.</title>
        <authorList>
            <consortium name="International Brachypodium Initiative"/>
        </authorList>
    </citation>
    <scope>NUCLEOTIDE SEQUENCE [LARGE SCALE GENOMIC DNA]</scope>
    <source>
        <strain evidence="3 4">Bd21</strain>
    </source>
</reference>
<dbReference type="PANTHER" id="PTHR33065:SF88">
    <property type="entry name" value="OS11G0104220 PROTEIN"/>
    <property type="match status" value="1"/>
</dbReference>
<evidence type="ECO:0000256" key="1">
    <source>
        <dbReference type="SAM" id="MobiDB-lite"/>
    </source>
</evidence>
<reference evidence="3" key="2">
    <citation type="submission" date="2017-06" db="EMBL/GenBank/DDBJ databases">
        <title>WGS assembly of Brachypodium distachyon.</title>
        <authorList>
            <consortium name="The International Brachypodium Initiative"/>
            <person name="Lucas S."/>
            <person name="Harmon-Smith M."/>
            <person name="Lail K."/>
            <person name="Tice H."/>
            <person name="Grimwood J."/>
            <person name="Bruce D."/>
            <person name="Barry K."/>
            <person name="Shu S."/>
            <person name="Lindquist E."/>
            <person name="Wang M."/>
            <person name="Pitluck S."/>
            <person name="Vogel J.P."/>
            <person name="Garvin D.F."/>
            <person name="Mockler T.C."/>
            <person name="Schmutz J."/>
            <person name="Rokhsar D."/>
            <person name="Bevan M.W."/>
        </authorList>
    </citation>
    <scope>NUCLEOTIDE SEQUENCE</scope>
    <source>
        <strain evidence="3">Bd21</strain>
    </source>
</reference>